<evidence type="ECO:0000313" key="8">
    <source>
        <dbReference type="Proteomes" id="UP000287687"/>
    </source>
</evidence>
<proteinExistence type="inferred from homology"/>
<keyword evidence="8" id="KW-1185">Reference proteome</keyword>
<dbReference type="InterPro" id="IPR050638">
    <property type="entry name" value="AA-Vitamin_Transporters"/>
</dbReference>
<accession>A0A444LMP3</accession>
<feature type="transmembrane region" description="Helical" evidence="6">
    <location>
        <begin position="282"/>
        <end position="300"/>
    </location>
</feature>
<feature type="transmembrane region" description="Helical" evidence="6">
    <location>
        <begin position="121"/>
        <end position="139"/>
    </location>
</feature>
<reference evidence="7 8" key="1">
    <citation type="submission" date="2019-01" db="EMBL/GenBank/DDBJ databases">
        <title>The draft genome of Rhizobium sp. 24NR.</title>
        <authorList>
            <person name="Liu L."/>
            <person name="Liang L."/>
            <person name="Shi S."/>
            <person name="Xu L."/>
            <person name="Wang X."/>
            <person name="Li L."/>
            <person name="Zhang X."/>
        </authorList>
    </citation>
    <scope>NUCLEOTIDE SEQUENCE [LARGE SCALE GENOMIC DNA]</scope>
    <source>
        <strain evidence="7 8">24NR</strain>
    </source>
</reference>
<keyword evidence="3 6" id="KW-0812">Transmembrane</keyword>
<evidence type="ECO:0000256" key="4">
    <source>
        <dbReference type="ARBA" id="ARBA00022989"/>
    </source>
</evidence>
<dbReference type="PANTHER" id="PTHR32322:SF2">
    <property type="entry name" value="EAMA DOMAIN-CONTAINING PROTEIN"/>
    <property type="match status" value="1"/>
</dbReference>
<feature type="transmembrane region" description="Helical" evidence="6">
    <location>
        <begin position="224"/>
        <end position="244"/>
    </location>
</feature>
<evidence type="ECO:0000256" key="5">
    <source>
        <dbReference type="ARBA" id="ARBA00023136"/>
    </source>
</evidence>
<feature type="transmembrane region" description="Helical" evidence="6">
    <location>
        <begin position="151"/>
        <end position="174"/>
    </location>
</feature>
<dbReference type="Proteomes" id="UP000287687">
    <property type="component" value="Unassembled WGS sequence"/>
</dbReference>
<keyword evidence="4 6" id="KW-1133">Transmembrane helix</keyword>
<name>A0A444LMP3_9HYPH</name>
<evidence type="ECO:0000313" key="7">
    <source>
        <dbReference type="EMBL" id="RWX81584.1"/>
    </source>
</evidence>
<evidence type="ECO:0000256" key="6">
    <source>
        <dbReference type="SAM" id="Phobius"/>
    </source>
</evidence>
<feature type="transmembrane region" description="Helical" evidence="6">
    <location>
        <begin position="92"/>
        <end position="109"/>
    </location>
</feature>
<evidence type="ECO:0000256" key="1">
    <source>
        <dbReference type="ARBA" id="ARBA00004141"/>
    </source>
</evidence>
<dbReference type="InterPro" id="IPR037185">
    <property type="entry name" value="EmrE-like"/>
</dbReference>
<dbReference type="AlphaFoldDB" id="A0A444LMP3"/>
<protein>
    <submittedName>
        <fullName evidence="7">DMT family transporter</fullName>
    </submittedName>
</protein>
<sequence>MIIGIISGLTTCALWGLTFVAARAVAPFSPIDLAVSRYGLFGLVSLLLMLHPSFRPVELSLRRWSVGLALGGLGYVGYFVSAAFAVGLSGPAIPPLVTGLMPVILPLIAHLNEKAVAWRRLASPLLLIASGIAVVNLGTFADVSSGDRTKVLLGVGLSFAALAVWVVCGLANSAIMRNDENAPDSLAWTGVQGIGALIGSILLLPFTSLSTQTAFTAPQVETFILWSFLMGFAGSWLATVLWVIAARRLPLSLAAQLIVAETIFGLGYGFLFEARWPTLTEAAGAGLQIAGVCLAIAVFTSSTRNRMGGTNIGALDQVQSSSELSVSTSSKTSTGA</sequence>
<dbReference type="GO" id="GO:0016020">
    <property type="term" value="C:membrane"/>
    <property type="evidence" value="ECO:0007669"/>
    <property type="project" value="UniProtKB-SubCell"/>
</dbReference>
<feature type="transmembrane region" description="Helical" evidence="6">
    <location>
        <begin position="186"/>
        <end position="204"/>
    </location>
</feature>
<organism evidence="7 8">
    <name type="scientific">Neorhizobium lilium</name>
    <dbReference type="NCBI Taxonomy" id="2503024"/>
    <lineage>
        <taxon>Bacteria</taxon>
        <taxon>Pseudomonadati</taxon>
        <taxon>Pseudomonadota</taxon>
        <taxon>Alphaproteobacteria</taxon>
        <taxon>Hyphomicrobiales</taxon>
        <taxon>Rhizobiaceae</taxon>
        <taxon>Rhizobium/Agrobacterium group</taxon>
        <taxon>Neorhizobium</taxon>
    </lineage>
</organism>
<comment type="subcellular location">
    <subcellularLocation>
        <location evidence="1">Membrane</location>
        <topology evidence="1">Multi-pass membrane protein</topology>
    </subcellularLocation>
</comment>
<feature type="transmembrane region" description="Helical" evidence="6">
    <location>
        <begin position="34"/>
        <end position="54"/>
    </location>
</feature>
<gene>
    <name evidence="7" type="ORF">EPK99_04705</name>
</gene>
<keyword evidence="5 6" id="KW-0472">Membrane</keyword>
<dbReference type="RefSeq" id="WP_128441553.1">
    <property type="nucleotide sequence ID" value="NZ_SBIP01000001.1"/>
</dbReference>
<comment type="similarity">
    <text evidence="2">Belongs to the EamA transporter family.</text>
</comment>
<dbReference type="EMBL" id="SBIP01000001">
    <property type="protein sequence ID" value="RWX81584.1"/>
    <property type="molecule type" value="Genomic_DNA"/>
</dbReference>
<feature type="transmembrane region" description="Helical" evidence="6">
    <location>
        <begin position="66"/>
        <end position="86"/>
    </location>
</feature>
<feature type="transmembrane region" description="Helical" evidence="6">
    <location>
        <begin position="251"/>
        <end position="270"/>
    </location>
</feature>
<comment type="caution">
    <text evidence="7">The sequence shown here is derived from an EMBL/GenBank/DDBJ whole genome shotgun (WGS) entry which is preliminary data.</text>
</comment>
<evidence type="ECO:0000256" key="3">
    <source>
        <dbReference type="ARBA" id="ARBA00022692"/>
    </source>
</evidence>
<dbReference type="PANTHER" id="PTHR32322">
    <property type="entry name" value="INNER MEMBRANE TRANSPORTER"/>
    <property type="match status" value="1"/>
</dbReference>
<dbReference type="SUPFAM" id="SSF103481">
    <property type="entry name" value="Multidrug resistance efflux transporter EmrE"/>
    <property type="match status" value="1"/>
</dbReference>
<evidence type="ECO:0000256" key="2">
    <source>
        <dbReference type="ARBA" id="ARBA00007362"/>
    </source>
</evidence>
<dbReference type="OrthoDB" id="7216522at2"/>